<dbReference type="KEGG" id="nko:Niako_2563"/>
<evidence type="ECO:0000256" key="1">
    <source>
        <dbReference type="SAM" id="Phobius"/>
    </source>
</evidence>
<keyword evidence="1" id="KW-0472">Membrane</keyword>
<accession>G8TPS0</accession>
<dbReference type="EMBL" id="CP003178">
    <property type="protein sequence ID" value="AEV98903.1"/>
    <property type="molecule type" value="Genomic_DNA"/>
</dbReference>
<protein>
    <submittedName>
        <fullName evidence="2">Uncharacterized protein</fullName>
    </submittedName>
</protein>
<proteinExistence type="predicted"/>
<dbReference type="HOGENOM" id="CLU_3120327_0_0_10"/>
<gene>
    <name evidence="2" type="ordered locus">Niako_2563</name>
</gene>
<dbReference type="AlphaFoldDB" id="G8TPS0"/>
<reference evidence="2 3" key="1">
    <citation type="submission" date="2011-12" db="EMBL/GenBank/DDBJ databases">
        <title>The complete genome of Niastella koreensis GR20-10.</title>
        <authorList>
            <consortium name="US DOE Joint Genome Institute (JGI-PGF)"/>
            <person name="Lucas S."/>
            <person name="Han J."/>
            <person name="Lapidus A."/>
            <person name="Bruce D."/>
            <person name="Goodwin L."/>
            <person name="Pitluck S."/>
            <person name="Peters L."/>
            <person name="Kyrpides N."/>
            <person name="Mavromatis K."/>
            <person name="Ivanova N."/>
            <person name="Mikhailova N."/>
            <person name="Davenport K."/>
            <person name="Saunders E."/>
            <person name="Detter J.C."/>
            <person name="Tapia R."/>
            <person name="Han C."/>
            <person name="Land M."/>
            <person name="Hauser L."/>
            <person name="Markowitz V."/>
            <person name="Cheng J.-F."/>
            <person name="Hugenholtz P."/>
            <person name="Woyke T."/>
            <person name="Wu D."/>
            <person name="Tindall B."/>
            <person name="Pomrenke H."/>
            <person name="Brambilla E."/>
            <person name="Klenk H.-P."/>
            <person name="Eisen J.A."/>
        </authorList>
    </citation>
    <scope>NUCLEOTIDE SEQUENCE [LARGE SCALE GENOMIC DNA]</scope>
    <source>
        <strain evidence="3">DSM 17620 / KACC 11465 / NBRC 106392 / GR20-10</strain>
    </source>
</reference>
<dbReference type="Proteomes" id="UP000005438">
    <property type="component" value="Chromosome"/>
</dbReference>
<evidence type="ECO:0000313" key="3">
    <source>
        <dbReference type="Proteomes" id="UP000005438"/>
    </source>
</evidence>
<keyword evidence="1" id="KW-1133">Transmembrane helix</keyword>
<dbReference type="RefSeq" id="WP_014218817.1">
    <property type="nucleotide sequence ID" value="NC_016609.1"/>
</dbReference>
<organism evidence="2 3">
    <name type="scientific">Niastella koreensis (strain DSM 17620 / KACC 11465 / NBRC 106392 / GR20-10)</name>
    <dbReference type="NCBI Taxonomy" id="700598"/>
    <lineage>
        <taxon>Bacteria</taxon>
        <taxon>Pseudomonadati</taxon>
        <taxon>Bacteroidota</taxon>
        <taxon>Chitinophagia</taxon>
        <taxon>Chitinophagales</taxon>
        <taxon>Chitinophagaceae</taxon>
        <taxon>Niastella</taxon>
    </lineage>
</organism>
<sequence>MANGSSKFLYWILFLASTAAFILAVATRFEYLTLILPFVCTFFVKALDII</sequence>
<keyword evidence="1" id="KW-0812">Transmembrane</keyword>
<evidence type="ECO:0000313" key="2">
    <source>
        <dbReference type="EMBL" id="AEV98903.1"/>
    </source>
</evidence>
<name>G8TPS0_NIAKG</name>
<feature type="transmembrane region" description="Helical" evidence="1">
    <location>
        <begin position="7"/>
        <end position="25"/>
    </location>
</feature>